<reference evidence="1 2" key="1">
    <citation type="submission" date="2024-09" db="EMBL/GenBank/DDBJ databases">
        <title>Chromosome-scale assembly of Riccia fluitans.</title>
        <authorList>
            <person name="Paukszto L."/>
            <person name="Sawicki J."/>
            <person name="Karawczyk K."/>
            <person name="Piernik-Szablinska J."/>
            <person name="Szczecinska M."/>
            <person name="Mazdziarz M."/>
        </authorList>
    </citation>
    <scope>NUCLEOTIDE SEQUENCE [LARGE SCALE GENOMIC DNA]</scope>
    <source>
        <strain evidence="1">Rf_01</strain>
        <tissue evidence="1">Aerial parts of the thallus</tissue>
    </source>
</reference>
<organism evidence="1 2">
    <name type="scientific">Riccia fluitans</name>
    <dbReference type="NCBI Taxonomy" id="41844"/>
    <lineage>
        <taxon>Eukaryota</taxon>
        <taxon>Viridiplantae</taxon>
        <taxon>Streptophyta</taxon>
        <taxon>Embryophyta</taxon>
        <taxon>Marchantiophyta</taxon>
        <taxon>Marchantiopsida</taxon>
        <taxon>Marchantiidae</taxon>
        <taxon>Marchantiales</taxon>
        <taxon>Ricciaceae</taxon>
        <taxon>Riccia</taxon>
    </lineage>
</organism>
<keyword evidence="2" id="KW-1185">Reference proteome</keyword>
<accession>A0ABD1YIW5</accession>
<dbReference type="Proteomes" id="UP001605036">
    <property type="component" value="Unassembled WGS sequence"/>
</dbReference>
<evidence type="ECO:0000313" key="1">
    <source>
        <dbReference type="EMBL" id="KAL2630738.1"/>
    </source>
</evidence>
<evidence type="ECO:0000313" key="2">
    <source>
        <dbReference type="Proteomes" id="UP001605036"/>
    </source>
</evidence>
<protein>
    <submittedName>
        <fullName evidence="1">Uncharacterized protein</fullName>
    </submittedName>
</protein>
<gene>
    <name evidence="1" type="ORF">R1flu_015424</name>
</gene>
<comment type="caution">
    <text evidence="1">The sequence shown here is derived from an EMBL/GenBank/DDBJ whole genome shotgun (WGS) entry which is preliminary data.</text>
</comment>
<dbReference type="AlphaFoldDB" id="A0ABD1YIW5"/>
<sequence length="119" mass="13380">MALCGGERLHEPGFDMQPASLRLLLGQIADVWGRQKRTVVTSKIDALPGERLFQLGFLSSISWRERWAAETLEFSICGEWTKPREEILRAEVAVFGRLSMELSGQGTGLRIVHGLGRWN</sequence>
<dbReference type="EMBL" id="JBHFFA010000004">
    <property type="protein sequence ID" value="KAL2630738.1"/>
    <property type="molecule type" value="Genomic_DNA"/>
</dbReference>
<name>A0ABD1YIW5_9MARC</name>
<proteinExistence type="predicted"/>